<dbReference type="GO" id="GO:0017125">
    <property type="term" value="F:deoxycytidyl transferase activity"/>
    <property type="evidence" value="ECO:0007669"/>
    <property type="project" value="TreeGrafter"/>
</dbReference>
<dbReference type="SUPFAM" id="SSF52113">
    <property type="entry name" value="BRCT domain"/>
    <property type="match status" value="1"/>
</dbReference>
<dbReference type="PANTHER" id="PTHR45990:SF1">
    <property type="entry name" value="DNA REPAIR PROTEIN REV1"/>
    <property type="match status" value="1"/>
</dbReference>
<dbReference type="InterPro" id="IPR001357">
    <property type="entry name" value="BRCT_dom"/>
</dbReference>
<dbReference type="GO" id="GO:0070987">
    <property type="term" value="P:error-free translesion synthesis"/>
    <property type="evidence" value="ECO:0007669"/>
    <property type="project" value="TreeGrafter"/>
</dbReference>
<dbReference type="GO" id="GO:0042276">
    <property type="term" value="P:error-prone translesion synthesis"/>
    <property type="evidence" value="ECO:0007669"/>
    <property type="project" value="TreeGrafter"/>
</dbReference>
<dbReference type="PROSITE" id="PS50172">
    <property type="entry name" value="BRCT"/>
    <property type="match status" value="1"/>
</dbReference>
<dbReference type="GO" id="GO:0005634">
    <property type="term" value="C:nucleus"/>
    <property type="evidence" value="ECO:0007669"/>
    <property type="project" value="TreeGrafter"/>
</dbReference>
<gene>
    <name evidence="2" type="ORF">INT44_001305</name>
</gene>
<dbReference type="OrthoDB" id="427711at2759"/>
<dbReference type="Pfam" id="PF00533">
    <property type="entry name" value="BRCT"/>
    <property type="match status" value="1"/>
</dbReference>
<dbReference type="AlphaFoldDB" id="A0A8H7QBY5"/>
<dbReference type="GO" id="GO:0003887">
    <property type="term" value="F:DNA-directed DNA polymerase activity"/>
    <property type="evidence" value="ECO:0007669"/>
    <property type="project" value="TreeGrafter"/>
</dbReference>
<accession>A0A8H7QBY5</accession>
<dbReference type="InterPro" id="IPR036420">
    <property type="entry name" value="BRCT_dom_sf"/>
</dbReference>
<evidence type="ECO:0000259" key="1">
    <source>
        <dbReference type="PROSITE" id="PS50172"/>
    </source>
</evidence>
<evidence type="ECO:0000313" key="2">
    <source>
        <dbReference type="EMBL" id="KAG2188551.1"/>
    </source>
</evidence>
<evidence type="ECO:0000313" key="3">
    <source>
        <dbReference type="Proteomes" id="UP000612746"/>
    </source>
</evidence>
<feature type="domain" description="BRCT" evidence="1">
    <location>
        <begin position="71"/>
        <end position="165"/>
    </location>
</feature>
<dbReference type="SMART" id="SM00292">
    <property type="entry name" value="BRCT"/>
    <property type="match status" value="1"/>
</dbReference>
<name>A0A8H7QBY5_9FUNG</name>
<dbReference type="Proteomes" id="UP000612746">
    <property type="component" value="Unassembled WGS sequence"/>
</dbReference>
<dbReference type="CDD" id="cd17719">
    <property type="entry name" value="BRCT_Rev1"/>
    <property type="match status" value="1"/>
</dbReference>
<protein>
    <recommendedName>
        <fullName evidence="1">BRCT domain-containing protein</fullName>
    </recommendedName>
</protein>
<dbReference type="Gene3D" id="3.40.50.10190">
    <property type="entry name" value="BRCT domain"/>
    <property type="match status" value="1"/>
</dbReference>
<dbReference type="EMBL" id="JAEPRA010000002">
    <property type="protein sequence ID" value="KAG2188551.1"/>
    <property type="molecule type" value="Genomic_DNA"/>
</dbReference>
<sequence length="199" mass="22658">MDDWLIRKPRSTTISKENATIALEKGQAFRFKDTLYNAHSTGHQRRSGGSIPSSSWMQKREQKLQSQFPERCSNIFNGVNIYINGWTGDNKDLQLKQLVAKHGGNVSYALAQRKVTHVIVQRNVCASKLQKYLHVRSNLTKVVTTEWITDSIANGKRLSEWKYRVLKDETQHDLLLQLKVPKTDGSEDGKSDAVTSEKD</sequence>
<dbReference type="PANTHER" id="PTHR45990">
    <property type="entry name" value="DNA REPAIR PROTEIN REV1"/>
    <property type="match status" value="1"/>
</dbReference>
<reference evidence="2" key="1">
    <citation type="submission" date="2020-12" db="EMBL/GenBank/DDBJ databases">
        <title>Metabolic potential, ecology and presence of endohyphal bacteria is reflected in genomic diversity of Mucoromycotina.</title>
        <authorList>
            <person name="Muszewska A."/>
            <person name="Okrasinska A."/>
            <person name="Steczkiewicz K."/>
            <person name="Drgas O."/>
            <person name="Orlowska M."/>
            <person name="Perlinska-Lenart U."/>
            <person name="Aleksandrzak-Piekarczyk T."/>
            <person name="Szatraj K."/>
            <person name="Zielenkiewicz U."/>
            <person name="Pilsyk S."/>
            <person name="Malc E."/>
            <person name="Mieczkowski P."/>
            <person name="Kruszewska J.S."/>
            <person name="Biernat P."/>
            <person name="Pawlowska J."/>
        </authorList>
    </citation>
    <scope>NUCLEOTIDE SEQUENCE</scope>
    <source>
        <strain evidence="2">WA0000051536</strain>
    </source>
</reference>
<proteinExistence type="predicted"/>
<organism evidence="2 3">
    <name type="scientific">Umbelopsis vinacea</name>
    <dbReference type="NCBI Taxonomy" id="44442"/>
    <lineage>
        <taxon>Eukaryota</taxon>
        <taxon>Fungi</taxon>
        <taxon>Fungi incertae sedis</taxon>
        <taxon>Mucoromycota</taxon>
        <taxon>Mucoromycotina</taxon>
        <taxon>Umbelopsidomycetes</taxon>
        <taxon>Umbelopsidales</taxon>
        <taxon>Umbelopsidaceae</taxon>
        <taxon>Umbelopsis</taxon>
    </lineage>
</organism>
<comment type="caution">
    <text evidence="2">The sequence shown here is derived from an EMBL/GenBank/DDBJ whole genome shotgun (WGS) entry which is preliminary data.</text>
</comment>
<keyword evidence="3" id="KW-1185">Reference proteome</keyword>